<feature type="transmembrane region" description="Helical" evidence="1">
    <location>
        <begin position="6"/>
        <end position="24"/>
    </location>
</feature>
<comment type="caution">
    <text evidence="2">The sequence shown here is derived from an EMBL/GenBank/DDBJ whole genome shotgun (WGS) entry which is preliminary data.</text>
</comment>
<gene>
    <name evidence="2" type="ORF">CF651_23295</name>
</gene>
<keyword evidence="1" id="KW-0812">Transmembrane</keyword>
<proteinExistence type="predicted"/>
<keyword evidence="1" id="KW-0472">Membrane</keyword>
<name>A0A229UKE2_9BACL</name>
<feature type="transmembrane region" description="Helical" evidence="1">
    <location>
        <begin position="31"/>
        <end position="51"/>
    </location>
</feature>
<dbReference type="RefSeq" id="WP_094017285.1">
    <property type="nucleotide sequence ID" value="NZ_NMQW01000037.1"/>
</dbReference>
<keyword evidence="1" id="KW-1133">Transmembrane helix</keyword>
<keyword evidence="3" id="KW-1185">Reference proteome</keyword>
<evidence type="ECO:0000313" key="2">
    <source>
        <dbReference type="EMBL" id="OXM83841.1"/>
    </source>
</evidence>
<dbReference type="Proteomes" id="UP000215509">
    <property type="component" value="Unassembled WGS sequence"/>
</dbReference>
<evidence type="ECO:0000313" key="3">
    <source>
        <dbReference type="Proteomes" id="UP000215509"/>
    </source>
</evidence>
<dbReference type="AlphaFoldDB" id="A0A229UKE2"/>
<reference evidence="2 3" key="1">
    <citation type="submission" date="2017-07" db="EMBL/GenBank/DDBJ databases">
        <title>Genome sequencing and assembly of Paenibacillus rigui.</title>
        <authorList>
            <person name="Mayilraj S."/>
        </authorList>
    </citation>
    <scope>NUCLEOTIDE SEQUENCE [LARGE SCALE GENOMIC DNA]</scope>
    <source>
        <strain evidence="2 3">JCM 16352</strain>
    </source>
</reference>
<accession>A0A229UKE2</accession>
<protein>
    <submittedName>
        <fullName evidence="2">Uncharacterized protein</fullName>
    </submittedName>
</protein>
<organism evidence="2 3">
    <name type="scientific">Paenibacillus rigui</name>
    <dbReference type="NCBI Taxonomy" id="554312"/>
    <lineage>
        <taxon>Bacteria</taxon>
        <taxon>Bacillati</taxon>
        <taxon>Bacillota</taxon>
        <taxon>Bacilli</taxon>
        <taxon>Bacillales</taxon>
        <taxon>Paenibacillaceae</taxon>
        <taxon>Paenibacillus</taxon>
    </lineage>
</organism>
<sequence length="80" mass="9458">MGIQVTILIILYSVMISYDVRLLFKQPRSDKWVYALVVLCTMYLSLVYAFHLKWPYVYDLSDAIFDKPAHRIIDFLKAPQ</sequence>
<dbReference type="OrthoDB" id="2939921at2"/>
<dbReference type="EMBL" id="NMQW01000037">
    <property type="protein sequence ID" value="OXM83841.1"/>
    <property type="molecule type" value="Genomic_DNA"/>
</dbReference>
<evidence type="ECO:0000256" key="1">
    <source>
        <dbReference type="SAM" id="Phobius"/>
    </source>
</evidence>